<evidence type="ECO:0000313" key="1">
    <source>
        <dbReference type="EMBL" id="CAD7412819.1"/>
    </source>
</evidence>
<sequence length="165" mass="19786">MALLYDVWLLSRSSGMSRRSERPWLVQSVYTKDEHYQMNMLLGFHVCLKVKGGALKPPPYERETTVLRKTQKSVQLKPRPWLERWERQNLQGVQPFKLPKRFFEKAKAVATPWEKFDLMKTYRSTIAEEEQSEIFSEVYSELHQLEFTRKKMKRKKMFVKPKKTA</sequence>
<dbReference type="EMBL" id="OD006333">
    <property type="protein sequence ID" value="CAD7412819.1"/>
    <property type="molecule type" value="Genomic_DNA"/>
</dbReference>
<accession>A0A7R9H9J2</accession>
<proteinExistence type="predicted"/>
<organism evidence="1">
    <name type="scientific">Timema poppense</name>
    <name type="common">Walking stick</name>
    <dbReference type="NCBI Taxonomy" id="170557"/>
    <lineage>
        <taxon>Eukaryota</taxon>
        <taxon>Metazoa</taxon>
        <taxon>Ecdysozoa</taxon>
        <taxon>Arthropoda</taxon>
        <taxon>Hexapoda</taxon>
        <taxon>Insecta</taxon>
        <taxon>Pterygota</taxon>
        <taxon>Neoptera</taxon>
        <taxon>Polyneoptera</taxon>
        <taxon>Phasmatodea</taxon>
        <taxon>Timematodea</taxon>
        <taxon>Timematoidea</taxon>
        <taxon>Timematidae</taxon>
        <taxon>Timema</taxon>
    </lineage>
</organism>
<name>A0A7R9H9J2_TIMPO</name>
<gene>
    <name evidence="1" type="ORF">TPSB3V08_LOCUS8651</name>
</gene>
<reference evidence="1" key="1">
    <citation type="submission" date="2020-11" db="EMBL/GenBank/DDBJ databases">
        <authorList>
            <person name="Tran Van P."/>
        </authorList>
    </citation>
    <scope>NUCLEOTIDE SEQUENCE</scope>
</reference>
<protein>
    <submittedName>
        <fullName evidence="1">Uncharacterized protein</fullName>
    </submittedName>
</protein>
<dbReference type="AlphaFoldDB" id="A0A7R9H9J2"/>